<gene>
    <name evidence="1" type="ORF">UFOVP349_35</name>
</gene>
<accession>A0A6J5M2V7</accession>
<organism evidence="1">
    <name type="scientific">uncultured Caudovirales phage</name>
    <dbReference type="NCBI Taxonomy" id="2100421"/>
    <lineage>
        <taxon>Viruses</taxon>
        <taxon>Duplodnaviria</taxon>
        <taxon>Heunggongvirae</taxon>
        <taxon>Uroviricota</taxon>
        <taxon>Caudoviricetes</taxon>
        <taxon>Peduoviridae</taxon>
        <taxon>Maltschvirus</taxon>
        <taxon>Maltschvirus maltsch</taxon>
    </lineage>
</organism>
<proteinExistence type="predicted"/>
<evidence type="ECO:0000313" key="1">
    <source>
        <dbReference type="EMBL" id="CAB4139396.1"/>
    </source>
</evidence>
<reference evidence="1" key="1">
    <citation type="submission" date="2020-04" db="EMBL/GenBank/DDBJ databases">
        <authorList>
            <person name="Chiriac C."/>
            <person name="Salcher M."/>
            <person name="Ghai R."/>
            <person name="Kavagutti S V."/>
        </authorList>
    </citation>
    <scope>NUCLEOTIDE SEQUENCE</scope>
</reference>
<sequence>MSLQLDLFAEPEPALNIPASGEALAPAVALPALAAQMLDALRIHSVPDHERCKAGGLAELERQANGILRGVESRRPLLTDERWQAALYALPYYYVRRSYQASTRGQNNYGI</sequence>
<name>A0A6J5M2V7_9CAUD</name>
<protein>
    <submittedName>
        <fullName evidence="1">Uncharacterized protein</fullName>
    </submittedName>
</protein>
<dbReference type="EMBL" id="LR796357">
    <property type="protein sequence ID" value="CAB4139396.1"/>
    <property type="molecule type" value="Genomic_DNA"/>
</dbReference>